<feature type="compositionally biased region" description="Polar residues" evidence="4">
    <location>
        <begin position="356"/>
        <end position="367"/>
    </location>
</feature>
<feature type="compositionally biased region" description="Polar residues" evidence="4">
    <location>
        <begin position="1457"/>
        <end position="1466"/>
    </location>
</feature>
<name>A0A197KJ46_9FUNG</name>
<feature type="repeat" description="RCC1" evidence="3">
    <location>
        <begin position="1166"/>
        <end position="1226"/>
    </location>
</feature>
<feature type="compositionally biased region" description="Low complexity" evidence="4">
    <location>
        <begin position="334"/>
        <end position="345"/>
    </location>
</feature>
<reference evidence="6 7" key="1">
    <citation type="submission" date="2016-05" db="EMBL/GenBank/DDBJ databases">
        <title>Genome sequencing reveals origins of a unique bacterial endosymbiosis in the earliest lineages of terrestrial Fungi.</title>
        <authorList>
            <consortium name="DOE Joint Genome Institute"/>
            <person name="Uehling J."/>
            <person name="Gryganskyi A."/>
            <person name="Hameed K."/>
            <person name="Tschaplinski T."/>
            <person name="Misztal P."/>
            <person name="Wu S."/>
            <person name="Desiro A."/>
            <person name="Vande Pol N."/>
            <person name="Du Z.-Y."/>
            <person name="Zienkiewicz A."/>
            <person name="Zienkiewicz K."/>
            <person name="Morin E."/>
            <person name="Tisserant E."/>
            <person name="Splivallo R."/>
            <person name="Hainaut M."/>
            <person name="Henrissat B."/>
            <person name="Ohm R."/>
            <person name="Kuo A."/>
            <person name="Yan J."/>
            <person name="Lipzen A."/>
            <person name="Nolan M."/>
            <person name="Labutti K."/>
            <person name="Barry K."/>
            <person name="Goldstein A."/>
            <person name="Labbe J."/>
            <person name="Schadt C."/>
            <person name="Tuskan G."/>
            <person name="Grigoriev I."/>
            <person name="Martin F."/>
            <person name="Vilgalys R."/>
            <person name="Bonito G."/>
        </authorList>
    </citation>
    <scope>NUCLEOTIDE SEQUENCE [LARGE SCALE GENOMIC DNA]</scope>
    <source>
        <strain evidence="6 7">AG-77</strain>
    </source>
</reference>
<feature type="region of interest" description="Disordered" evidence="4">
    <location>
        <begin position="896"/>
        <end position="930"/>
    </location>
</feature>
<evidence type="ECO:0000313" key="7">
    <source>
        <dbReference type="Proteomes" id="UP000078512"/>
    </source>
</evidence>
<feature type="region of interest" description="Disordered" evidence="4">
    <location>
        <begin position="740"/>
        <end position="797"/>
    </location>
</feature>
<dbReference type="Proteomes" id="UP000078512">
    <property type="component" value="Unassembled WGS sequence"/>
</dbReference>
<feature type="compositionally biased region" description="Low complexity" evidence="4">
    <location>
        <begin position="947"/>
        <end position="959"/>
    </location>
</feature>
<evidence type="ECO:0000313" key="6">
    <source>
        <dbReference type="EMBL" id="OAQ36606.1"/>
    </source>
</evidence>
<dbReference type="InterPro" id="IPR009091">
    <property type="entry name" value="RCC1/BLIP-II"/>
</dbReference>
<feature type="compositionally biased region" description="Polar residues" evidence="4">
    <location>
        <begin position="101"/>
        <end position="119"/>
    </location>
</feature>
<feature type="compositionally biased region" description="Low complexity" evidence="4">
    <location>
        <begin position="905"/>
        <end position="921"/>
    </location>
</feature>
<protein>
    <recommendedName>
        <fullName evidence="5">RCC1-like domain-containing protein</fullName>
    </recommendedName>
</protein>
<feature type="compositionally biased region" description="Polar residues" evidence="4">
    <location>
        <begin position="835"/>
        <end position="848"/>
    </location>
</feature>
<proteinExistence type="predicted"/>
<evidence type="ECO:0000256" key="4">
    <source>
        <dbReference type="SAM" id="MobiDB-lite"/>
    </source>
</evidence>
<dbReference type="InterPro" id="IPR000408">
    <property type="entry name" value="Reg_chr_condens"/>
</dbReference>
<feature type="region of interest" description="Disordered" evidence="4">
    <location>
        <begin position="314"/>
        <end position="367"/>
    </location>
</feature>
<feature type="compositionally biased region" description="Basic and acidic residues" evidence="4">
    <location>
        <begin position="509"/>
        <end position="519"/>
    </location>
</feature>
<feature type="compositionally biased region" description="Low complexity" evidence="4">
    <location>
        <begin position="383"/>
        <end position="400"/>
    </location>
</feature>
<dbReference type="Gene3D" id="2.130.10.30">
    <property type="entry name" value="Regulator of chromosome condensation 1/beta-lactamase-inhibitor protein II"/>
    <property type="match status" value="1"/>
</dbReference>
<dbReference type="SUPFAM" id="SSF50985">
    <property type="entry name" value="RCC1/BLIP-II"/>
    <property type="match status" value="1"/>
</dbReference>
<dbReference type="EMBL" id="KV442011">
    <property type="protein sequence ID" value="OAQ36606.1"/>
    <property type="molecule type" value="Genomic_DNA"/>
</dbReference>
<evidence type="ECO:0000256" key="3">
    <source>
        <dbReference type="PROSITE-ProRule" id="PRU00235"/>
    </source>
</evidence>
<feature type="compositionally biased region" description="Low complexity" evidence="4">
    <location>
        <begin position="1"/>
        <end position="22"/>
    </location>
</feature>
<dbReference type="PANTHER" id="PTHR45982">
    <property type="entry name" value="REGULATOR OF CHROMOSOME CONDENSATION"/>
    <property type="match status" value="1"/>
</dbReference>
<feature type="region of interest" description="Disordered" evidence="4">
    <location>
        <begin position="383"/>
        <end position="409"/>
    </location>
</feature>
<feature type="repeat" description="RCC1" evidence="3">
    <location>
        <begin position="1226"/>
        <end position="1298"/>
    </location>
</feature>
<organism evidence="6 7">
    <name type="scientific">Linnemannia elongata AG-77</name>
    <dbReference type="NCBI Taxonomy" id="1314771"/>
    <lineage>
        <taxon>Eukaryota</taxon>
        <taxon>Fungi</taxon>
        <taxon>Fungi incertae sedis</taxon>
        <taxon>Mucoromycota</taxon>
        <taxon>Mortierellomycotina</taxon>
        <taxon>Mortierellomycetes</taxon>
        <taxon>Mortierellales</taxon>
        <taxon>Mortierellaceae</taxon>
        <taxon>Linnemannia</taxon>
    </lineage>
</organism>
<feature type="region of interest" description="Disordered" evidence="4">
    <location>
        <begin position="629"/>
        <end position="648"/>
    </location>
</feature>
<feature type="repeat" description="RCC1" evidence="3">
    <location>
        <begin position="1112"/>
        <end position="1165"/>
    </location>
</feature>
<accession>A0A197KJ46</accession>
<dbReference type="PANTHER" id="PTHR45982:SF1">
    <property type="entry name" value="REGULATOR OF CHROMOSOME CONDENSATION"/>
    <property type="match status" value="1"/>
</dbReference>
<keyword evidence="7" id="KW-1185">Reference proteome</keyword>
<feature type="region of interest" description="Disordered" evidence="4">
    <location>
        <begin position="947"/>
        <end position="976"/>
    </location>
</feature>
<feature type="region of interest" description="Disordered" evidence="4">
    <location>
        <begin position="818"/>
        <end position="859"/>
    </location>
</feature>
<feature type="region of interest" description="Disordered" evidence="4">
    <location>
        <begin position="1"/>
        <end position="119"/>
    </location>
</feature>
<feature type="region of interest" description="Disordered" evidence="4">
    <location>
        <begin position="1437"/>
        <end position="1468"/>
    </location>
</feature>
<evidence type="ECO:0000256" key="1">
    <source>
        <dbReference type="ARBA" id="ARBA00022658"/>
    </source>
</evidence>
<keyword evidence="1" id="KW-0344">Guanine-nucleotide releasing factor</keyword>
<dbReference type="PROSITE" id="PS50012">
    <property type="entry name" value="RCC1_3"/>
    <property type="match status" value="3"/>
</dbReference>
<sequence length="1493" mass="161722">MHRQNNSIGSSSSSSSNTNTTNHQRTQQKPFLSTRPRSSPLHSSPSSPISPLSTLSPTPSAHASAAANPGYTFSLGKPRSFRAPTISAAQGQKSIFPPTAKTKTTSTRPSYSQPTLDQQQRMSGIYKRYDNASYATPYQRQQAPLHQQNQRQRIKGVGPRHEYTPSLSDPLISLFQKVHSQAAVYQHSPQDHITPFHTHDLATVNAAEVALPPSPITNSSTGIFVDTSSIEHTQRAAKLEGRQGRRELIRAKAREVRLELLALEQLEKEMDSELDHAADSYNDLDQLFSPGGSPVSSLPSPALAFHGSNIALEPTSGLVRHPPQSPHPDPIHDGSSQQFQGFQQGMPPTVTRGVPSRSTSGSGATTYGASPVSKLAVGAVIRPGSGTVTSTPSPTSLHSSPSPPISPLSESYTLEGVIAERDRNTINASTKAQQARKTMGWRRDIGVRDVWDNHPSQAEDDEEDGLHGYLHGSEEDLRDITLSDMMARNLNLMSDSDDSDVGSNSIEQEPGHRSDHDSEQGYDEANMTLADRTCIFMSNLEHDFDQQAAAGQGIPSLLLETLPEDEYDFSFMTDTEMPDRFTPIAPRPTLLPPQRNNRDSLWMQPRQSLSSALSQPTAKESILDESLKFLPPLPQSPESRRSFQSPTTTTAKEAILEDFLRSLPPLPHSPEHQRSFPPPVLETYPVGELVSLPPLPQSPEMHQPFAKDSPAGAMNDSLQAGQVGSARTLPALAPIVTSKEHCQQILQRRKRNSDQRRHMTPHPTTRSQSPLSLTSPRTGSPHSEFSTPRPYDDISSELTTPTSAYLSAKEDFSFSSTNLQGHLRDNDDLKMSLPKRSSGSAMNMSSELIQPPPAPAQQSRRARIEATEAILTGTPRARYQPLDMIIVRPTRSRFGFLHKDPSPHPGSESLSPWSPLSPTQSIDSRQSDGTVGSSWSWSYPSSLQSNASSVGSASANGQQRYAGAEGKGSSSRGRPINLISSSMGIKIKSRSMSSLTKQQHGWLSFQALDVRMVASGRCHIVVVTRTNQVYSCWETNTDELSDSRLPSTRGASDRDIETALGRSVSADNGAGYVQDTALHPVLVEIDGMAALESPIVKVVCSDSATFLLTEAGDLWGWGCFEDLSGNKIGLLHDESAARPIQICSHSQRIKDVVCGKNHVLILNAAGDVISWGSNEYGQLARLRTPSHSPLLGEAAFDLSPHFVEILPINILGIGANKTGSFAWDQELLYAWGDNTFGQLGYESTMSSTSRWKQSISSTGTRDGQVIVGAPRSVALHWKGRSIKQVLGGMRHTVILSTSGLIITLGDDEFGQLGATARTAMSASSLGTGSASPLHSSHSYHLGHSPLSSPRSSVMMNFDGHMSSSSDVSGDGILPAGSPRLRSRRLNPTLVRIGPRVKEISCGDFHTVTCCENGQMYAWGQGFDGVLAVHNVYSGNQLQQPQRGGVPSLGVMDDGSMSPRTIHSDSSLSRDKTRKVVSVSTMRYGVSLALVSSA</sequence>
<keyword evidence="2" id="KW-0677">Repeat</keyword>
<gene>
    <name evidence="6" type="ORF">K457DRAFT_12266</name>
</gene>
<dbReference type="STRING" id="1314771.A0A197KJ46"/>
<dbReference type="Pfam" id="PF13540">
    <property type="entry name" value="RCC1_2"/>
    <property type="match status" value="1"/>
</dbReference>
<feature type="region of interest" description="Disordered" evidence="4">
    <location>
        <begin position="492"/>
        <end position="520"/>
    </location>
</feature>
<feature type="compositionally biased region" description="Low complexity" evidence="4">
    <location>
        <begin position="32"/>
        <end position="67"/>
    </location>
</feature>
<feature type="domain" description="RCC1-like" evidence="5">
    <location>
        <begin position="1006"/>
        <end position="1319"/>
    </location>
</feature>
<evidence type="ECO:0000256" key="2">
    <source>
        <dbReference type="ARBA" id="ARBA00022737"/>
    </source>
</evidence>
<evidence type="ECO:0000259" key="5">
    <source>
        <dbReference type="Pfam" id="PF25390"/>
    </source>
</evidence>
<dbReference type="InterPro" id="IPR051553">
    <property type="entry name" value="Ran_GTPase-activating"/>
</dbReference>
<dbReference type="OrthoDB" id="61110at2759"/>
<dbReference type="InterPro" id="IPR058923">
    <property type="entry name" value="RCC1-like_dom"/>
</dbReference>
<feature type="compositionally biased region" description="Polar residues" evidence="4">
    <location>
        <begin position="762"/>
        <end position="786"/>
    </location>
</feature>
<feature type="region of interest" description="Disordered" evidence="4">
    <location>
        <begin position="580"/>
        <end position="599"/>
    </location>
</feature>
<dbReference type="Pfam" id="PF25390">
    <property type="entry name" value="WD40_RLD"/>
    <property type="match status" value="1"/>
</dbReference>